<name>A0A977XUN6_9ACAR</name>
<gene>
    <name evidence="2" type="primary">ATP8</name>
</gene>
<proteinExistence type="predicted"/>
<evidence type="ECO:0000256" key="1">
    <source>
        <dbReference type="SAM" id="Phobius"/>
    </source>
</evidence>
<organism evidence="2">
    <name type="scientific">Amblyomma nuttalli</name>
    <dbReference type="NCBI Taxonomy" id="2749712"/>
    <lineage>
        <taxon>Eukaryota</taxon>
        <taxon>Metazoa</taxon>
        <taxon>Ecdysozoa</taxon>
        <taxon>Arthropoda</taxon>
        <taxon>Chelicerata</taxon>
        <taxon>Arachnida</taxon>
        <taxon>Acari</taxon>
        <taxon>Parasitiformes</taxon>
        <taxon>Ixodida</taxon>
        <taxon>Ixodoidea</taxon>
        <taxon>Ixodidae</taxon>
        <taxon>Amblyomminae</taxon>
        <taxon>Amblyomma</taxon>
    </lineage>
</organism>
<dbReference type="EMBL" id="OL741736">
    <property type="protein sequence ID" value="UXX50175.1"/>
    <property type="molecule type" value="Genomic_DNA"/>
</dbReference>
<evidence type="ECO:0000313" key="2">
    <source>
        <dbReference type="EMBL" id="UXX50175.1"/>
    </source>
</evidence>
<keyword evidence="1" id="KW-0472">Membrane</keyword>
<geneLocation type="mitochondrion" evidence="2"/>
<keyword evidence="1" id="KW-1133">Transmembrane helix</keyword>
<keyword evidence="1" id="KW-0812">Transmembrane</keyword>
<protein>
    <submittedName>
        <fullName evidence="2">ATP synthase subunit 8</fullName>
    </submittedName>
</protein>
<reference evidence="2" key="1">
    <citation type="submission" date="2021-12" db="EMBL/GenBank/DDBJ databases">
        <title>Seventy-eight entire mitochondrial genomes and nuclear rRNA genes provide insight into the phylogeny of the hard ticks, particularly the Haemaphysalis species, Am. (Africaniella) transversale and Robertsicus elaphense.</title>
        <authorList>
            <person name="Kelava S."/>
            <person name="Mans B.J."/>
            <person name="Apanaskevich D.A."/>
            <person name="Shao R."/>
            <person name="Barker D."/>
            <person name="Nakao R."/>
            <person name="Barker S.C."/>
            <person name="Okamoto K."/>
            <person name="Tamada K."/>
            <person name="Ito T."/>
            <person name="Honda T."/>
            <person name="Sato F."/>
            <person name="Torikai H."/>
            <person name="Kawabata H."/>
        </authorList>
    </citation>
    <scope>NUCLEOTIDE SEQUENCE</scope>
</reference>
<sequence>MPQLFPMSWPLISLLILIPMMILLINIFFFKFKNIFKNLKFQQKTSIFFFKW</sequence>
<dbReference type="AlphaFoldDB" id="A0A977XUN6"/>
<accession>A0A977XUN6</accession>
<keyword evidence="2" id="KW-0496">Mitochondrion</keyword>
<feature type="transmembrane region" description="Helical" evidence="1">
    <location>
        <begin position="12"/>
        <end position="30"/>
    </location>
</feature>